<dbReference type="STRING" id="93759.A0A1R3KYM7"/>
<dbReference type="OrthoDB" id="1743416at2759"/>
<dbReference type="InterPro" id="IPR008974">
    <property type="entry name" value="TRAF-like"/>
</dbReference>
<name>A0A1R3KYM7_9ROSI</name>
<keyword evidence="3" id="KW-1185">Reference proteome</keyword>
<accession>A0A1R3KYM7</accession>
<evidence type="ECO:0000259" key="1">
    <source>
        <dbReference type="PROSITE" id="PS50144"/>
    </source>
</evidence>
<feature type="domain" description="MATH" evidence="1">
    <location>
        <begin position="175"/>
        <end position="283"/>
    </location>
</feature>
<organism evidence="2 3">
    <name type="scientific">Corchorus olitorius</name>
    <dbReference type="NCBI Taxonomy" id="93759"/>
    <lineage>
        <taxon>Eukaryota</taxon>
        <taxon>Viridiplantae</taxon>
        <taxon>Streptophyta</taxon>
        <taxon>Embryophyta</taxon>
        <taxon>Tracheophyta</taxon>
        <taxon>Spermatophyta</taxon>
        <taxon>Magnoliopsida</taxon>
        <taxon>eudicotyledons</taxon>
        <taxon>Gunneridae</taxon>
        <taxon>Pentapetalae</taxon>
        <taxon>rosids</taxon>
        <taxon>malvids</taxon>
        <taxon>Malvales</taxon>
        <taxon>Malvaceae</taxon>
        <taxon>Grewioideae</taxon>
        <taxon>Apeibeae</taxon>
        <taxon>Corchorus</taxon>
    </lineage>
</organism>
<comment type="caution">
    <text evidence="2">The sequence shown here is derived from an EMBL/GenBank/DDBJ whole genome shotgun (WGS) entry which is preliminary data.</text>
</comment>
<dbReference type="CDD" id="cd00121">
    <property type="entry name" value="MATH"/>
    <property type="match status" value="2"/>
</dbReference>
<dbReference type="Proteomes" id="UP000187203">
    <property type="component" value="Unassembled WGS sequence"/>
</dbReference>
<protein>
    <submittedName>
        <fullName evidence="2">TRAF-like family protein</fullName>
    </submittedName>
</protein>
<dbReference type="PROSITE" id="PS50144">
    <property type="entry name" value="MATH"/>
    <property type="match status" value="2"/>
</dbReference>
<proteinExistence type="predicted"/>
<dbReference type="Gene3D" id="2.60.210.10">
    <property type="entry name" value="Apoptosis, Tumor Necrosis Factor Receptor Associated Protein 2, Chain A"/>
    <property type="match status" value="2"/>
</dbReference>
<evidence type="ECO:0000313" key="2">
    <source>
        <dbReference type="EMBL" id="OMP12137.1"/>
    </source>
</evidence>
<dbReference type="InterPro" id="IPR002083">
    <property type="entry name" value="MATH/TRAF_dom"/>
</dbReference>
<dbReference type="AlphaFoldDB" id="A0A1R3KYM7"/>
<dbReference type="EMBL" id="AWUE01009810">
    <property type="protein sequence ID" value="OMP12137.1"/>
    <property type="molecule type" value="Genomic_DNA"/>
</dbReference>
<dbReference type="SUPFAM" id="SSF49599">
    <property type="entry name" value="TRAF domain-like"/>
    <property type="match status" value="2"/>
</dbReference>
<evidence type="ECO:0000313" key="3">
    <source>
        <dbReference type="Proteomes" id="UP000187203"/>
    </source>
</evidence>
<feature type="domain" description="MATH" evidence="1">
    <location>
        <begin position="18"/>
        <end position="151"/>
    </location>
</feature>
<dbReference type="PANTHER" id="PTHR46162">
    <property type="entry name" value="TRAF-LIKE FAMILY PROTEIN"/>
    <property type="match status" value="1"/>
</dbReference>
<dbReference type="Pfam" id="PF22486">
    <property type="entry name" value="MATH_2"/>
    <property type="match status" value="2"/>
</dbReference>
<reference evidence="3" key="1">
    <citation type="submission" date="2013-09" db="EMBL/GenBank/DDBJ databases">
        <title>Corchorus olitorius genome sequencing.</title>
        <authorList>
            <person name="Alam M."/>
            <person name="Haque M.S."/>
            <person name="Islam M.S."/>
            <person name="Emdad E.M."/>
            <person name="Islam M.M."/>
            <person name="Ahmed B."/>
            <person name="Halim A."/>
            <person name="Hossen Q.M.M."/>
            <person name="Hossain M.Z."/>
            <person name="Ahmed R."/>
            <person name="Khan M.M."/>
            <person name="Islam R."/>
            <person name="Rashid M.M."/>
            <person name="Khan S.A."/>
            <person name="Rahman M.S."/>
            <person name="Alam M."/>
            <person name="Yahiya A.S."/>
            <person name="Khan M.S."/>
            <person name="Azam M.S."/>
            <person name="Haque T."/>
            <person name="Lashkar M.Z.H."/>
            <person name="Akhand A.I."/>
            <person name="Morshed G."/>
            <person name="Roy S."/>
            <person name="Uddin K.S."/>
            <person name="Rabeya T."/>
            <person name="Hossain A.S."/>
            <person name="Chowdhury A."/>
            <person name="Snigdha A.R."/>
            <person name="Mortoza M.S."/>
            <person name="Matin S.A."/>
            <person name="Hoque S.M.E."/>
            <person name="Islam M.K."/>
            <person name="Roy D.K."/>
            <person name="Haider R."/>
            <person name="Moosa M.M."/>
            <person name="Elias S.M."/>
            <person name="Hasan A.M."/>
            <person name="Jahan S."/>
            <person name="Shafiuddin M."/>
            <person name="Mahmood N."/>
            <person name="Shommy N.S."/>
        </authorList>
    </citation>
    <scope>NUCLEOTIDE SEQUENCE [LARGE SCALE GENOMIC DNA]</scope>
    <source>
        <strain evidence="3">cv. O-4</strain>
    </source>
</reference>
<sequence length="283" mass="33450">MIIIIVMEVATSWRKEAPAHYLLKIDTFSSVVSSIKIQYYESCVFEACGYKWRLYLFPKTTNNEIPYVYLSLGISEHDNNHLPPNWEINAMVRFFVYNHQKDKYLTIQYRKLCRFHEINKFCASNCLPYDTFINPINGYLRNDSCVFGVEVFVHIVKDQAKRETLSMISKQPNVPNTFTWKIVNFSELTGNSRHFSHVFPYAGYQWKFQIYPNGYVGWEGKSVSLFLTLHDADKYSSDWKMYVRHKLRIRNQVSANHKEMTWNSKFCAANSSWGWHNFLPLPI</sequence>
<gene>
    <name evidence="2" type="ORF">COLO4_03450</name>
</gene>
<dbReference type="SMART" id="SM00061">
    <property type="entry name" value="MATH"/>
    <property type="match status" value="1"/>
</dbReference>
<dbReference type="PANTHER" id="PTHR46162:SF40">
    <property type="entry name" value="TRAF-LIKE FAMILY PROTEIN"/>
    <property type="match status" value="1"/>
</dbReference>